<dbReference type="InParanoid" id="W2RZX9"/>
<evidence type="ECO:0000259" key="8">
    <source>
        <dbReference type="PROSITE" id="PS50850"/>
    </source>
</evidence>
<dbReference type="GeneID" id="19971314"/>
<dbReference type="InterPro" id="IPR011701">
    <property type="entry name" value="MFS"/>
</dbReference>
<feature type="coiled-coil region" evidence="6">
    <location>
        <begin position="66"/>
        <end position="93"/>
    </location>
</feature>
<dbReference type="SUPFAM" id="SSF103473">
    <property type="entry name" value="MFS general substrate transporter"/>
    <property type="match status" value="1"/>
</dbReference>
<feature type="transmembrane region" description="Helical" evidence="7">
    <location>
        <begin position="413"/>
        <end position="434"/>
    </location>
</feature>
<feature type="transmembrane region" description="Helical" evidence="7">
    <location>
        <begin position="378"/>
        <end position="401"/>
    </location>
</feature>
<dbReference type="Proteomes" id="UP000030752">
    <property type="component" value="Unassembled WGS sequence"/>
</dbReference>
<evidence type="ECO:0000256" key="7">
    <source>
        <dbReference type="SAM" id="Phobius"/>
    </source>
</evidence>
<name>W2RZX9_CYPE1</name>
<evidence type="ECO:0000256" key="6">
    <source>
        <dbReference type="SAM" id="Coils"/>
    </source>
</evidence>
<feature type="transmembrane region" description="Helical" evidence="7">
    <location>
        <begin position="128"/>
        <end position="148"/>
    </location>
</feature>
<feature type="domain" description="Major facilitator superfamily (MFS) profile" evidence="8">
    <location>
        <begin position="57"/>
        <end position="471"/>
    </location>
</feature>
<keyword evidence="5 7" id="KW-0472">Membrane</keyword>
<dbReference type="FunFam" id="1.20.1250.20:FF:000013">
    <property type="entry name" value="MFS general substrate transporter"/>
    <property type="match status" value="1"/>
</dbReference>
<evidence type="ECO:0000313" key="10">
    <source>
        <dbReference type="Proteomes" id="UP000030752"/>
    </source>
</evidence>
<dbReference type="PROSITE" id="PS50850">
    <property type="entry name" value="MFS"/>
    <property type="match status" value="1"/>
</dbReference>
<dbReference type="GO" id="GO:0022857">
    <property type="term" value="F:transmembrane transporter activity"/>
    <property type="evidence" value="ECO:0007669"/>
    <property type="project" value="InterPro"/>
</dbReference>
<dbReference type="HOGENOM" id="CLU_001265_0_6_1"/>
<evidence type="ECO:0000256" key="4">
    <source>
        <dbReference type="ARBA" id="ARBA00022989"/>
    </source>
</evidence>
<reference evidence="9 10" key="1">
    <citation type="submission" date="2013-03" db="EMBL/GenBank/DDBJ databases">
        <title>The Genome Sequence of Phialophora europaea CBS 101466.</title>
        <authorList>
            <consortium name="The Broad Institute Genomics Platform"/>
            <person name="Cuomo C."/>
            <person name="de Hoog S."/>
            <person name="Gorbushina A."/>
            <person name="Walker B."/>
            <person name="Young S.K."/>
            <person name="Zeng Q."/>
            <person name="Gargeya S."/>
            <person name="Fitzgerald M."/>
            <person name="Haas B."/>
            <person name="Abouelleil A."/>
            <person name="Allen A.W."/>
            <person name="Alvarado L."/>
            <person name="Arachchi H.M."/>
            <person name="Berlin A.M."/>
            <person name="Chapman S.B."/>
            <person name="Gainer-Dewar J."/>
            <person name="Goldberg J."/>
            <person name="Griggs A."/>
            <person name="Gujja S."/>
            <person name="Hansen M."/>
            <person name="Howarth C."/>
            <person name="Imamovic A."/>
            <person name="Ireland A."/>
            <person name="Larimer J."/>
            <person name="McCowan C."/>
            <person name="Murphy C."/>
            <person name="Pearson M."/>
            <person name="Poon T.W."/>
            <person name="Priest M."/>
            <person name="Roberts A."/>
            <person name="Saif S."/>
            <person name="Shea T."/>
            <person name="Sisk P."/>
            <person name="Sykes S."/>
            <person name="Wortman J."/>
            <person name="Nusbaum C."/>
            <person name="Birren B."/>
        </authorList>
    </citation>
    <scope>NUCLEOTIDE SEQUENCE [LARGE SCALE GENOMIC DNA]</scope>
    <source>
        <strain evidence="9 10">CBS 101466</strain>
    </source>
</reference>
<evidence type="ECO:0000256" key="2">
    <source>
        <dbReference type="ARBA" id="ARBA00022448"/>
    </source>
</evidence>
<comment type="subcellular location">
    <subcellularLocation>
        <location evidence="1">Membrane</location>
        <topology evidence="1">Multi-pass membrane protein</topology>
    </subcellularLocation>
</comment>
<dbReference type="EMBL" id="KB822719">
    <property type="protein sequence ID" value="ETN42036.1"/>
    <property type="molecule type" value="Genomic_DNA"/>
</dbReference>
<dbReference type="GO" id="GO:0016020">
    <property type="term" value="C:membrane"/>
    <property type="evidence" value="ECO:0007669"/>
    <property type="project" value="UniProtKB-SubCell"/>
</dbReference>
<sequence>MATNTHIDKKTDALATVEDAVLDEQKHPAVTKTDYAGAVVQRDDEELKLVRKLDWCIMPMFCLMYFMNYVDRNAVAQARLNDLEEDLNMKGNEFNTTVSILFVGYMLMQIPSNMLITRVKRPSWYMSIWMLVWAAVSGCTALVQNYGGLVACRFILGITEAPFYPAATYTLSCFYTRREVAARIAILYGAQILATGFSGLIAAGIFAGMDGLHGIAGWRWLFIVEGSITAAIALFGFFTLPDGPLTTRWLKPRERELAHARMERDRLADSDDTETSTWHGLVQACKDPRTWIFCLIKMFQLSAASFNSFFPTVIKTFGFNTTITLLLTCPPYLLAGAAGFLCGWSSGRHHERTWHITAGMSFAVLGFIVAPATLNIPVRYIACFVFPIGVYSVNSVIVGWAASTLGQTKEKKAVILAMINVIGNLGSIYGAYLWPKTDSPRYAVGFGTAGGFAALAIAGSWYMRYLLKKENAKIKSSTMSEHTGLYGY</sequence>
<dbReference type="VEuPathDB" id="FungiDB:HMPREF1541_03975"/>
<dbReference type="InterPro" id="IPR036259">
    <property type="entry name" value="MFS_trans_sf"/>
</dbReference>
<feature type="transmembrane region" description="Helical" evidence="7">
    <location>
        <begin position="291"/>
        <end position="310"/>
    </location>
</feature>
<accession>W2RZX9</accession>
<dbReference type="Gene3D" id="1.20.1250.20">
    <property type="entry name" value="MFS general substrate transporter like domains"/>
    <property type="match status" value="2"/>
</dbReference>
<feature type="transmembrane region" description="Helical" evidence="7">
    <location>
        <begin position="186"/>
        <end position="208"/>
    </location>
</feature>
<dbReference type="eggNOG" id="KOG2533">
    <property type="taxonomic scope" value="Eukaryota"/>
</dbReference>
<evidence type="ECO:0000256" key="1">
    <source>
        <dbReference type="ARBA" id="ARBA00004141"/>
    </source>
</evidence>
<feature type="transmembrane region" description="Helical" evidence="7">
    <location>
        <begin position="97"/>
        <end position="116"/>
    </location>
</feature>
<evidence type="ECO:0000256" key="5">
    <source>
        <dbReference type="ARBA" id="ARBA00023136"/>
    </source>
</evidence>
<keyword evidence="10" id="KW-1185">Reference proteome</keyword>
<dbReference type="RefSeq" id="XP_008716545.1">
    <property type="nucleotide sequence ID" value="XM_008718323.1"/>
</dbReference>
<evidence type="ECO:0000256" key="3">
    <source>
        <dbReference type="ARBA" id="ARBA00022692"/>
    </source>
</evidence>
<keyword evidence="3 7" id="KW-0812">Transmembrane</keyword>
<evidence type="ECO:0000313" key="9">
    <source>
        <dbReference type="EMBL" id="ETN42036.1"/>
    </source>
</evidence>
<dbReference type="PANTHER" id="PTHR43791">
    <property type="entry name" value="PERMEASE-RELATED"/>
    <property type="match status" value="1"/>
</dbReference>
<feature type="transmembrane region" description="Helical" evidence="7">
    <location>
        <begin position="446"/>
        <end position="467"/>
    </location>
</feature>
<gene>
    <name evidence="9" type="ORF">HMPREF1541_03975</name>
</gene>
<dbReference type="OrthoDB" id="2250022at2759"/>
<dbReference type="PANTHER" id="PTHR43791:SF62">
    <property type="entry name" value="MAJOR FACILITATOR SUPERFAMILY (MFS) PROFILE DOMAIN-CONTAINING PROTEIN"/>
    <property type="match status" value="1"/>
</dbReference>
<dbReference type="FunFam" id="1.20.1250.20:FF:000057">
    <property type="entry name" value="MFS general substrate transporter"/>
    <property type="match status" value="1"/>
</dbReference>
<keyword evidence="6" id="KW-0175">Coiled coil</keyword>
<dbReference type="InterPro" id="IPR020846">
    <property type="entry name" value="MFS_dom"/>
</dbReference>
<feature type="transmembrane region" description="Helical" evidence="7">
    <location>
        <begin position="220"/>
        <end position="240"/>
    </location>
</feature>
<dbReference type="Pfam" id="PF07690">
    <property type="entry name" value="MFS_1"/>
    <property type="match status" value="1"/>
</dbReference>
<protein>
    <recommendedName>
        <fullName evidence="8">Major facilitator superfamily (MFS) profile domain-containing protein</fullName>
    </recommendedName>
</protein>
<proteinExistence type="predicted"/>
<feature type="transmembrane region" description="Helical" evidence="7">
    <location>
        <begin position="354"/>
        <end position="372"/>
    </location>
</feature>
<organism evidence="9 10">
    <name type="scientific">Cyphellophora europaea (strain CBS 101466)</name>
    <name type="common">Phialophora europaea</name>
    <dbReference type="NCBI Taxonomy" id="1220924"/>
    <lineage>
        <taxon>Eukaryota</taxon>
        <taxon>Fungi</taxon>
        <taxon>Dikarya</taxon>
        <taxon>Ascomycota</taxon>
        <taxon>Pezizomycotina</taxon>
        <taxon>Eurotiomycetes</taxon>
        <taxon>Chaetothyriomycetidae</taxon>
        <taxon>Chaetothyriales</taxon>
        <taxon>Cyphellophoraceae</taxon>
        <taxon>Cyphellophora</taxon>
    </lineage>
</organism>
<keyword evidence="4 7" id="KW-1133">Transmembrane helix</keyword>
<feature type="transmembrane region" description="Helical" evidence="7">
    <location>
        <begin position="322"/>
        <end position="342"/>
    </location>
</feature>
<dbReference type="AlphaFoldDB" id="W2RZX9"/>
<keyword evidence="2" id="KW-0813">Transport</keyword>